<gene>
    <name evidence="2" type="ORF">GCM10009627_30550</name>
</gene>
<accession>A0ABN1ZGL7</accession>
<sequence length="83" mass="8926">MGTARTGSRRGIPWFGPVLVMRRRTAAPRWPCPYGGGARFGDAGGLLLRSGEAVCLRLEAIPDTENGPGSEWNQGRGCRGDRI</sequence>
<dbReference type="Proteomes" id="UP001501742">
    <property type="component" value="Unassembled WGS sequence"/>
</dbReference>
<organism evidence="2 3">
    <name type="scientific">Curtobacterium herbarum</name>
    <dbReference type="NCBI Taxonomy" id="150122"/>
    <lineage>
        <taxon>Bacteria</taxon>
        <taxon>Bacillati</taxon>
        <taxon>Actinomycetota</taxon>
        <taxon>Actinomycetes</taxon>
        <taxon>Micrococcales</taxon>
        <taxon>Microbacteriaceae</taxon>
        <taxon>Curtobacterium</taxon>
    </lineage>
</organism>
<comment type="caution">
    <text evidence="2">The sequence shown here is derived from an EMBL/GenBank/DDBJ whole genome shotgun (WGS) entry which is preliminary data.</text>
</comment>
<evidence type="ECO:0000256" key="1">
    <source>
        <dbReference type="SAM" id="MobiDB-lite"/>
    </source>
</evidence>
<name>A0ABN1ZGL7_9MICO</name>
<dbReference type="EMBL" id="BAAAJX010000017">
    <property type="protein sequence ID" value="GAA1494709.1"/>
    <property type="molecule type" value="Genomic_DNA"/>
</dbReference>
<evidence type="ECO:0000313" key="3">
    <source>
        <dbReference type="Proteomes" id="UP001501742"/>
    </source>
</evidence>
<evidence type="ECO:0000313" key="2">
    <source>
        <dbReference type="EMBL" id="GAA1494709.1"/>
    </source>
</evidence>
<reference evidence="2 3" key="1">
    <citation type="journal article" date="2019" name="Int. J. Syst. Evol. Microbiol.">
        <title>The Global Catalogue of Microorganisms (GCM) 10K type strain sequencing project: providing services to taxonomists for standard genome sequencing and annotation.</title>
        <authorList>
            <consortium name="The Broad Institute Genomics Platform"/>
            <consortium name="The Broad Institute Genome Sequencing Center for Infectious Disease"/>
            <person name="Wu L."/>
            <person name="Ma J."/>
        </authorList>
    </citation>
    <scope>NUCLEOTIDE SEQUENCE [LARGE SCALE GENOMIC DNA]</scope>
    <source>
        <strain evidence="2 3">JCM 12140</strain>
    </source>
</reference>
<keyword evidence="3" id="KW-1185">Reference proteome</keyword>
<feature type="region of interest" description="Disordered" evidence="1">
    <location>
        <begin position="62"/>
        <end position="83"/>
    </location>
</feature>
<proteinExistence type="predicted"/>
<protein>
    <submittedName>
        <fullName evidence="2">Uncharacterized protein</fullName>
    </submittedName>
</protein>